<dbReference type="InterPro" id="IPR001584">
    <property type="entry name" value="Integrase_cat-core"/>
</dbReference>
<gene>
    <name evidence="2" type="ORF">KK1_036571</name>
</gene>
<evidence type="ECO:0000259" key="1">
    <source>
        <dbReference type="PROSITE" id="PS50994"/>
    </source>
</evidence>
<dbReference type="Gene3D" id="1.10.340.70">
    <property type="match status" value="1"/>
</dbReference>
<dbReference type="InterPro" id="IPR041588">
    <property type="entry name" value="Integrase_H2C2"/>
</dbReference>
<dbReference type="InterPro" id="IPR012337">
    <property type="entry name" value="RNaseH-like_sf"/>
</dbReference>
<dbReference type="Gene3D" id="3.30.420.10">
    <property type="entry name" value="Ribonuclease H-like superfamily/Ribonuclease H"/>
    <property type="match status" value="1"/>
</dbReference>
<reference evidence="2" key="1">
    <citation type="journal article" date="2012" name="Nat. Biotechnol.">
        <title>Draft genome sequence of pigeonpea (Cajanus cajan), an orphan legume crop of resource-poor farmers.</title>
        <authorList>
            <person name="Varshney R.K."/>
            <person name="Chen W."/>
            <person name="Li Y."/>
            <person name="Bharti A.K."/>
            <person name="Saxena R.K."/>
            <person name="Schlueter J.A."/>
            <person name="Donoghue M.T."/>
            <person name="Azam S."/>
            <person name="Fan G."/>
            <person name="Whaley A.M."/>
            <person name="Farmer A.D."/>
            <person name="Sheridan J."/>
            <person name="Iwata A."/>
            <person name="Tuteja R."/>
            <person name="Penmetsa R.V."/>
            <person name="Wu W."/>
            <person name="Upadhyaya H.D."/>
            <person name="Yang S.P."/>
            <person name="Shah T."/>
            <person name="Saxena K.B."/>
            <person name="Michael T."/>
            <person name="McCombie W.R."/>
            <person name="Yang B."/>
            <person name="Zhang G."/>
            <person name="Yang H."/>
            <person name="Wang J."/>
            <person name="Spillane C."/>
            <person name="Cook D.R."/>
            <person name="May G.D."/>
            <person name="Xu X."/>
            <person name="Jackson S.A."/>
        </authorList>
    </citation>
    <scope>NUCLEOTIDE SEQUENCE [LARGE SCALE GENOMIC DNA]</scope>
</reference>
<dbReference type="Proteomes" id="UP000075243">
    <property type="component" value="Unassembled WGS sequence"/>
</dbReference>
<name>A0A151RHH2_CAJCA</name>
<dbReference type="PROSITE" id="PS50994">
    <property type="entry name" value="INTEGRASE"/>
    <property type="match status" value="1"/>
</dbReference>
<dbReference type="GO" id="GO:0015074">
    <property type="term" value="P:DNA integration"/>
    <property type="evidence" value="ECO:0007669"/>
    <property type="project" value="InterPro"/>
</dbReference>
<dbReference type="Gramene" id="C.cajan_31985.t">
    <property type="protein sequence ID" value="C.cajan_31985.t.cds1"/>
    <property type="gene ID" value="C.cajan_31985"/>
</dbReference>
<dbReference type="SUPFAM" id="SSF53098">
    <property type="entry name" value="Ribonuclease H-like"/>
    <property type="match status" value="1"/>
</dbReference>
<accession>A0A151RHH2</accession>
<dbReference type="Pfam" id="PF17921">
    <property type="entry name" value="Integrase_H2C2"/>
    <property type="match status" value="1"/>
</dbReference>
<sequence length="241" mass="27427">MNKTLKRLSANFYWSNMAKDVRSFISQCRVCQQTKYSTKRLGGLLVPLPIPSHVWEDISMDFITGLPLSLGYTVIFVVVDRFSKGVHLGALPSSFTAYKVAELFVSMFCKHHGLPKSIVSDRDLIFMSRFWSDLFKFSGTLLRMSSSYHPQSDGQTEVMNRTIEQYLRAFVHETPQHWFKFLPWAEFHYNTSVHSGSKLPPFQIIFGKPPPSIPEHLAGTSQVAGCDSLLSSREDVLSLLR</sequence>
<evidence type="ECO:0000313" key="2">
    <source>
        <dbReference type="EMBL" id="KYP42009.1"/>
    </source>
</evidence>
<dbReference type="AlphaFoldDB" id="A0A151RHH2"/>
<dbReference type="EMBL" id="KQ483739">
    <property type="protein sequence ID" value="KYP42009.1"/>
    <property type="molecule type" value="Genomic_DNA"/>
</dbReference>
<evidence type="ECO:0000313" key="3">
    <source>
        <dbReference type="Proteomes" id="UP000075243"/>
    </source>
</evidence>
<organism evidence="2 3">
    <name type="scientific">Cajanus cajan</name>
    <name type="common">Pigeon pea</name>
    <name type="synonym">Cajanus indicus</name>
    <dbReference type="NCBI Taxonomy" id="3821"/>
    <lineage>
        <taxon>Eukaryota</taxon>
        <taxon>Viridiplantae</taxon>
        <taxon>Streptophyta</taxon>
        <taxon>Embryophyta</taxon>
        <taxon>Tracheophyta</taxon>
        <taxon>Spermatophyta</taxon>
        <taxon>Magnoliopsida</taxon>
        <taxon>eudicotyledons</taxon>
        <taxon>Gunneridae</taxon>
        <taxon>Pentapetalae</taxon>
        <taxon>rosids</taxon>
        <taxon>fabids</taxon>
        <taxon>Fabales</taxon>
        <taxon>Fabaceae</taxon>
        <taxon>Papilionoideae</taxon>
        <taxon>50 kb inversion clade</taxon>
        <taxon>NPAAA clade</taxon>
        <taxon>indigoferoid/millettioid clade</taxon>
        <taxon>Phaseoleae</taxon>
        <taxon>Cajanus</taxon>
    </lineage>
</organism>
<dbReference type="OMA" id="VHRACKT"/>
<dbReference type="PANTHER" id="PTHR37984:SF5">
    <property type="entry name" value="PROTEIN NYNRIN-LIKE"/>
    <property type="match status" value="1"/>
</dbReference>
<keyword evidence="3" id="KW-1185">Reference proteome</keyword>
<protein>
    <submittedName>
        <fullName evidence="2">Retrotransposable element Tf2</fullName>
    </submittedName>
</protein>
<feature type="domain" description="Integrase catalytic" evidence="1">
    <location>
        <begin position="47"/>
        <end position="209"/>
    </location>
</feature>
<proteinExistence type="predicted"/>
<dbReference type="InterPro" id="IPR036397">
    <property type="entry name" value="RNaseH_sf"/>
</dbReference>
<dbReference type="InterPro" id="IPR050951">
    <property type="entry name" value="Retrovirus_Pol_polyprotein"/>
</dbReference>
<dbReference type="GO" id="GO:0003676">
    <property type="term" value="F:nucleic acid binding"/>
    <property type="evidence" value="ECO:0007669"/>
    <property type="project" value="InterPro"/>
</dbReference>
<dbReference type="PANTHER" id="PTHR37984">
    <property type="entry name" value="PROTEIN CBG26694"/>
    <property type="match status" value="1"/>
</dbReference>